<keyword evidence="1" id="KW-1133">Transmembrane helix</keyword>
<reference evidence="2 3" key="1">
    <citation type="journal article" date="2015" name="Nature">
        <title>rRNA introns, odd ribosomes, and small enigmatic genomes across a large radiation of phyla.</title>
        <authorList>
            <person name="Brown C.T."/>
            <person name="Hug L.A."/>
            <person name="Thomas B.C."/>
            <person name="Sharon I."/>
            <person name="Castelle C.J."/>
            <person name="Singh A."/>
            <person name="Wilkins M.J."/>
            <person name="Williams K.H."/>
            <person name="Banfield J.F."/>
        </authorList>
    </citation>
    <scope>NUCLEOTIDE SEQUENCE [LARGE SCALE GENOMIC DNA]</scope>
</reference>
<protein>
    <submittedName>
        <fullName evidence="2">Uncharacterized protein</fullName>
    </submittedName>
</protein>
<organism evidence="2 3">
    <name type="scientific">Candidatus Gottesmanbacteria bacterium GW2011_GWB1_44_11c</name>
    <dbReference type="NCBI Taxonomy" id="1618447"/>
    <lineage>
        <taxon>Bacteria</taxon>
        <taxon>Candidatus Gottesmaniibacteriota</taxon>
    </lineage>
</organism>
<keyword evidence="1" id="KW-0812">Transmembrane</keyword>
<evidence type="ECO:0000256" key="1">
    <source>
        <dbReference type="SAM" id="Phobius"/>
    </source>
</evidence>
<dbReference type="EMBL" id="LCHM01000055">
    <property type="protein sequence ID" value="KKT35350.1"/>
    <property type="molecule type" value="Genomic_DNA"/>
</dbReference>
<feature type="transmembrane region" description="Helical" evidence="1">
    <location>
        <begin position="6"/>
        <end position="25"/>
    </location>
</feature>
<sequence length="102" mass="11777">MKKYEKFIVIAIVFKFIGIFLASQLPRMLLSTGSVPLMPGQTMQQTLFIAQFIVSYLENGGIAYWLYQESHHGVWTLFGFIFGIPALLLFYLLTFLKKHIIK</sequence>
<gene>
    <name evidence="2" type="ORF">UW22_C0055G0011</name>
</gene>
<name>A0A0G1GLD3_9BACT</name>
<dbReference type="AlphaFoldDB" id="A0A0G1GLD3"/>
<evidence type="ECO:0000313" key="2">
    <source>
        <dbReference type="EMBL" id="KKT35350.1"/>
    </source>
</evidence>
<proteinExistence type="predicted"/>
<evidence type="ECO:0000313" key="3">
    <source>
        <dbReference type="Proteomes" id="UP000034617"/>
    </source>
</evidence>
<dbReference type="Proteomes" id="UP000034617">
    <property type="component" value="Unassembled WGS sequence"/>
</dbReference>
<feature type="transmembrane region" description="Helical" evidence="1">
    <location>
        <begin position="73"/>
        <end position="96"/>
    </location>
</feature>
<comment type="caution">
    <text evidence="2">The sequence shown here is derived from an EMBL/GenBank/DDBJ whole genome shotgun (WGS) entry which is preliminary data.</text>
</comment>
<accession>A0A0G1GLD3</accession>
<keyword evidence="1" id="KW-0472">Membrane</keyword>